<proteinExistence type="predicted"/>
<evidence type="ECO:0008006" key="3">
    <source>
        <dbReference type="Google" id="ProtNLM"/>
    </source>
</evidence>
<sequence>MLTIAYGDSTMSKTQAYEWYKEFKAGRTVVDDLPRFGRPSTSITYENIEKVKAIVLADRRVSIREIAADLGISFRSVQSVMHNVLGMRRVEARL</sequence>
<evidence type="ECO:0000313" key="2">
    <source>
        <dbReference type="Proteomes" id="UP000801492"/>
    </source>
</evidence>
<evidence type="ECO:0000313" key="1">
    <source>
        <dbReference type="EMBL" id="KAF2899026.1"/>
    </source>
</evidence>
<dbReference type="InterPro" id="IPR052709">
    <property type="entry name" value="Transposase-MT_Hybrid"/>
</dbReference>
<dbReference type="PANTHER" id="PTHR46060:SF1">
    <property type="entry name" value="MARINER MOS1 TRANSPOSASE-LIKE PROTEIN"/>
    <property type="match status" value="1"/>
</dbReference>
<dbReference type="Proteomes" id="UP000801492">
    <property type="component" value="Unassembled WGS sequence"/>
</dbReference>
<reference evidence="1" key="1">
    <citation type="submission" date="2019-08" db="EMBL/GenBank/DDBJ databases">
        <title>The genome of the North American firefly Photinus pyralis.</title>
        <authorList>
            <consortium name="Photinus pyralis genome working group"/>
            <person name="Fallon T.R."/>
            <person name="Sander Lower S.E."/>
            <person name="Weng J.-K."/>
        </authorList>
    </citation>
    <scope>NUCLEOTIDE SEQUENCE</scope>
    <source>
        <strain evidence="1">TRF0915ILg1</strain>
        <tissue evidence="1">Whole body</tissue>
    </source>
</reference>
<name>A0A8K0GH46_IGNLU</name>
<gene>
    <name evidence="1" type="ORF">ILUMI_07149</name>
</gene>
<dbReference type="EMBL" id="VTPC01003108">
    <property type="protein sequence ID" value="KAF2899026.1"/>
    <property type="molecule type" value="Genomic_DNA"/>
</dbReference>
<dbReference type="AlphaFoldDB" id="A0A8K0GH46"/>
<comment type="caution">
    <text evidence="1">The sequence shown here is derived from an EMBL/GenBank/DDBJ whole genome shotgun (WGS) entry which is preliminary data.</text>
</comment>
<keyword evidence="2" id="KW-1185">Reference proteome</keyword>
<protein>
    <recommendedName>
        <fullName evidence="3">Transposase</fullName>
    </recommendedName>
</protein>
<feature type="non-terminal residue" evidence="1">
    <location>
        <position position="94"/>
    </location>
</feature>
<accession>A0A8K0GH46</accession>
<dbReference type="OrthoDB" id="6737600at2759"/>
<dbReference type="PANTHER" id="PTHR46060">
    <property type="entry name" value="MARINER MOS1 TRANSPOSASE-LIKE PROTEIN"/>
    <property type="match status" value="1"/>
</dbReference>
<organism evidence="1 2">
    <name type="scientific">Ignelater luminosus</name>
    <name type="common">Cucubano</name>
    <name type="synonym">Pyrophorus luminosus</name>
    <dbReference type="NCBI Taxonomy" id="2038154"/>
    <lineage>
        <taxon>Eukaryota</taxon>
        <taxon>Metazoa</taxon>
        <taxon>Ecdysozoa</taxon>
        <taxon>Arthropoda</taxon>
        <taxon>Hexapoda</taxon>
        <taxon>Insecta</taxon>
        <taxon>Pterygota</taxon>
        <taxon>Neoptera</taxon>
        <taxon>Endopterygota</taxon>
        <taxon>Coleoptera</taxon>
        <taxon>Polyphaga</taxon>
        <taxon>Elateriformia</taxon>
        <taxon>Elateroidea</taxon>
        <taxon>Elateridae</taxon>
        <taxon>Agrypninae</taxon>
        <taxon>Pyrophorini</taxon>
        <taxon>Ignelater</taxon>
    </lineage>
</organism>